<keyword evidence="10" id="KW-0294">Fucose metabolism</keyword>
<dbReference type="Pfam" id="PF10250">
    <property type="entry name" value="O-FucT"/>
    <property type="match status" value="1"/>
</dbReference>
<organism evidence="13 14">
    <name type="scientific">Ceratopteris richardii</name>
    <name type="common">Triangle waterfern</name>
    <dbReference type="NCBI Taxonomy" id="49495"/>
    <lineage>
        <taxon>Eukaryota</taxon>
        <taxon>Viridiplantae</taxon>
        <taxon>Streptophyta</taxon>
        <taxon>Embryophyta</taxon>
        <taxon>Tracheophyta</taxon>
        <taxon>Polypodiopsida</taxon>
        <taxon>Polypodiidae</taxon>
        <taxon>Polypodiales</taxon>
        <taxon>Pteridineae</taxon>
        <taxon>Pteridaceae</taxon>
        <taxon>Parkerioideae</taxon>
        <taxon>Ceratopteris</taxon>
    </lineage>
</organism>
<dbReference type="PANTHER" id="PTHR31741">
    <property type="entry name" value="OS02G0726500 PROTEIN-RELATED"/>
    <property type="match status" value="1"/>
</dbReference>
<keyword evidence="14" id="KW-1185">Reference proteome</keyword>
<dbReference type="AlphaFoldDB" id="A0A8T2U9U2"/>
<dbReference type="PANTHER" id="PTHR31741:SF2">
    <property type="entry name" value="O-FUCOSYLTRANSFERASE 13"/>
    <property type="match status" value="1"/>
</dbReference>
<evidence type="ECO:0000313" key="13">
    <source>
        <dbReference type="EMBL" id="KAH7429289.1"/>
    </source>
</evidence>
<keyword evidence="8" id="KW-0472">Membrane</keyword>
<dbReference type="PIRSF" id="PIRSF009360">
    <property type="entry name" value="UCP009360"/>
    <property type="match status" value="1"/>
</dbReference>
<evidence type="ECO:0000256" key="5">
    <source>
        <dbReference type="ARBA" id="ARBA00022679"/>
    </source>
</evidence>
<dbReference type="GO" id="GO:0016757">
    <property type="term" value="F:glycosyltransferase activity"/>
    <property type="evidence" value="ECO:0007669"/>
    <property type="project" value="UniProtKB-KW"/>
</dbReference>
<comment type="pathway">
    <text evidence="2">Glycan metabolism.</text>
</comment>
<reference evidence="13" key="1">
    <citation type="submission" date="2021-08" db="EMBL/GenBank/DDBJ databases">
        <title>WGS assembly of Ceratopteris richardii.</title>
        <authorList>
            <person name="Marchant D.B."/>
            <person name="Chen G."/>
            <person name="Jenkins J."/>
            <person name="Shu S."/>
            <person name="Leebens-Mack J."/>
            <person name="Grimwood J."/>
            <person name="Schmutz J."/>
            <person name="Soltis P."/>
            <person name="Soltis D."/>
            <person name="Chen Z.-H."/>
        </authorList>
    </citation>
    <scope>NUCLEOTIDE SEQUENCE</scope>
    <source>
        <strain evidence="13">Whitten #5841</strain>
        <tissue evidence="13">Leaf</tissue>
    </source>
</reference>
<evidence type="ECO:0000256" key="7">
    <source>
        <dbReference type="ARBA" id="ARBA00022989"/>
    </source>
</evidence>
<evidence type="ECO:0000256" key="9">
    <source>
        <dbReference type="ARBA" id="ARBA00023180"/>
    </source>
</evidence>
<keyword evidence="6" id="KW-0812">Transmembrane</keyword>
<evidence type="ECO:0000313" key="14">
    <source>
        <dbReference type="Proteomes" id="UP000825935"/>
    </source>
</evidence>
<sequence length="449" mass="51226">MANRFKANRAKAPSTRGWVLLLVIIVLICLLVQNPRKFTTSLVVDTPVSTMQKVLWKQNIKSQWRPCAWWKGDPRELPELPVESTGYIKVECFGGLNQMRRDLCDGVGIARLLNATLLVPHFDGAAYWNDTSGFADIFDVDYFIQRTKGFVRVVKELPQTLTQVKPVFINCRKRKDPFDYIEEVLPLLKKHKVIRILPAASQRPDRYPLFAKSARCQACYGAIRLVKNLEQQAELMIKKLPRPFLTLHLRFEPDMIAYSQCMYPSLSIESIKAVDAVRDSRNAFTGDTELAWRKRGKCLLTPSDVAFIFQALHIPKDMPIYMATGDGILEKEGFTSVYTNTFTKSTLLDEESLDLLKGNSKAALDYHIAVQSDYYIATMFGNMEKMVMPMRVLRNNYNSLLLKKKEFTNATLRGLNASALKKLMWQCHKKAFVTGKGLALPDCFCEENL</sequence>
<comment type="similarity">
    <text evidence="3">Belongs to the glycosyltransferase GT106 family.</text>
</comment>
<dbReference type="OMA" id="ARCHACF"/>
<comment type="subcellular location">
    <subcellularLocation>
        <location evidence="1">Membrane</location>
        <topology evidence="1">Single-pass type II membrane protein</topology>
    </subcellularLocation>
</comment>
<comment type="caution">
    <text evidence="13">The sequence shown here is derived from an EMBL/GenBank/DDBJ whole genome shotgun (WGS) entry which is preliminary data.</text>
</comment>
<keyword evidence="9" id="KW-0325">Glycoprotein</keyword>
<evidence type="ECO:0000256" key="11">
    <source>
        <dbReference type="ARBA" id="ARBA00023277"/>
    </source>
</evidence>
<keyword evidence="11" id="KW-0119">Carbohydrate metabolism</keyword>
<evidence type="ECO:0000256" key="1">
    <source>
        <dbReference type="ARBA" id="ARBA00004606"/>
    </source>
</evidence>
<dbReference type="GO" id="GO:0016020">
    <property type="term" value="C:membrane"/>
    <property type="evidence" value="ECO:0007669"/>
    <property type="project" value="UniProtKB-SubCell"/>
</dbReference>
<evidence type="ECO:0000256" key="8">
    <source>
        <dbReference type="ARBA" id="ARBA00023136"/>
    </source>
</evidence>
<gene>
    <name evidence="13" type="ORF">KP509_09G040200</name>
</gene>
<evidence type="ECO:0000256" key="3">
    <source>
        <dbReference type="ARBA" id="ARBA00007737"/>
    </source>
</evidence>
<dbReference type="EMBL" id="CM035414">
    <property type="protein sequence ID" value="KAH7429289.1"/>
    <property type="molecule type" value="Genomic_DNA"/>
</dbReference>
<dbReference type="GO" id="GO:0006004">
    <property type="term" value="P:fucose metabolic process"/>
    <property type="evidence" value="ECO:0007669"/>
    <property type="project" value="UniProtKB-KW"/>
</dbReference>
<dbReference type="OrthoDB" id="1718146at2759"/>
<proteinExistence type="inferred from homology"/>
<evidence type="ECO:0000256" key="12">
    <source>
        <dbReference type="ARBA" id="ARBA00030350"/>
    </source>
</evidence>
<keyword evidence="5" id="KW-0808">Transferase</keyword>
<keyword evidence="4" id="KW-0328">Glycosyltransferase</keyword>
<protein>
    <recommendedName>
        <fullName evidence="12">O-fucosyltransferase family protein</fullName>
    </recommendedName>
</protein>
<evidence type="ECO:0000256" key="6">
    <source>
        <dbReference type="ARBA" id="ARBA00022692"/>
    </source>
</evidence>
<accession>A0A8T2U9U2</accession>
<evidence type="ECO:0000256" key="2">
    <source>
        <dbReference type="ARBA" id="ARBA00004881"/>
    </source>
</evidence>
<dbReference type="Proteomes" id="UP000825935">
    <property type="component" value="Chromosome 9"/>
</dbReference>
<keyword evidence="7" id="KW-1133">Transmembrane helix</keyword>
<dbReference type="InterPro" id="IPR019378">
    <property type="entry name" value="GDP-Fuc_O-FucTrfase"/>
</dbReference>
<dbReference type="GO" id="GO:0005737">
    <property type="term" value="C:cytoplasm"/>
    <property type="evidence" value="ECO:0007669"/>
    <property type="project" value="TreeGrafter"/>
</dbReference>
<name>A0A8T2U9U2_CERRI</name>
<evidence type="ECO:0000256" key="4">
    <source>
        <dbReference type="ARBA" id="ARBA00022676"/>
    </source>
</evidence>
<dbReference type="InterPro" id="IPR024709">
    <property type="entry name" value="FucosylTrfase_pln"/>
</dbReference>
<evidence type="ECO:0000256" key="10">
    <source>
        <dbReference type="ARBA" id="ARBA00023253"/>
    </source>
</evidence>